<dbReference type="EMBL" id="AOIQ01000013">
    <property type="protein sequence ID" value="ELZ11097.1"/>
    <property type="molecule type" value="Genomic_DNA"/>
</dbReference>
<dbReference type="OrthoDB" id="202582at2157"/>
<reference evidence="2 3" key="1">
    <citation type="journal article" date="2014" name="PLoS Genet.">
        <title>Phylogenetically driven sequencing of extremely halophilic archaea reveals strategies for static and dynamic osmo-response.</title>
        <authorList>
            <person name="Becker E.A."/>
            <person name="Seitzer P.M."/>
            <person name="Tritt A."/>
            <person name="Larsen D."/>
            <person name="Krusor M."/>
            <person name="Yao A.I."/>
            <person name="Wu D."/>
            <person name="Madern D."/>
            <person name="Eisen J.A."/>
            <person name="Darling A.E."/>
            <person name="Facciotti M.T."/>
        </authorList>
    </citation>
    <scope>NUCLEOTIDE SEQUENCE [LARGE SCALE GENOMIC DNA]</scope>
    <source>
        <strain evidence="2 3">JCM 14624</strain>
    </source>
</reference>
<dbReference type="STRING" id="1227490.C479_07308"/>
<keyword evidence="3" id="KW-1185">Reference proteome</keyword>
<name>M0BKV3_9EURY</name>
<dbReference type="RefSeq" id="WP_007700141.1">
    <property type="nucleotide sequence ID" value="NZ_AOIQ01000013.1"/>
</dbReference>
<evidence type="ECO:0000256" key="1">
    <source>
        <dbReference type="SAM" id="Phobius"/>
    </source>
</evidence>
<sequence>MLSARLWYASIAVCGAILGGMGLSSVVSGRIALVPVSLSIGGVGMIAGVIYDVFISSSSLDTMPDTRAVWITIVMAAIGGLAGIWALVG</sequence>
<dbReference type="AlphaFoldDB" id="M0BKV3"/>
<dbReference type="Proteomes" id="UP000011560">
    <property type="component" value="Unassembled WGS sequence"/>
</dbReference>
<keyword evidence="1" id="KW-0472">Membrane</keyword>
<protein>
    <submittedName>
        <fullName evidence="2">Uncharacterized protein</fullName>
    </submittedName>
</protein>
<evidence type="ECO:0000313" key="3">
    <source>
        <dbReference type="Proteomes" id="UP000011560"/>
    </source>
</evidence>
<feature type="transmembrane region" description="Helical" evidence="1">
    <location>
        <begin position="68"/>
        <end position="88"/>
    </location>
</feature>
<feature type="transmembrane region" description="Helical" evidence="1">
    <location>
        <begin position="31"/>
        <end position="56"/>
    </location>
</feature>
<evidence type="ECO:0000313" key="2">
    <source>
        <dbReference type="EMBL" id="ELZ11097.1"/>
    </source>
</evidence>
<organism evidence="2 3">
    <name type="scientific">Halovivax asiaticus JCM 14624</name>
    <dbReference type="NCBI Taxonomy" id="1227490"/>
    <lineage>
        <taxon>Archaea</taxon>
        <taxon>Methanobacteriati</taxon>
        <taxon>Methanobacteriota</taxon>
        <taxon>Stenosarchaea group</taxon>
        <taxon>Halobacteria</taxon>
        <taxon>Halobacteriales</taxon>
        <taxon>Natrialbaceae</taxon>
        <taxon>Halovivax</taxon>
    </lineage>
</organism>
<accession>M0BKV3</accession>
<keyword evidence="1" id="KW-1133">Transmembrane helix</keyword>
<feature type="transmembrane region" description="Helical" evidence="1">
    <location>
        <begin position="6"/>
        <end position="24"/>
    </location>
</feature>
<comment type="caution">
    <text evidence="2">The sequence shown here is derived from an EMBL/GenBank/DDBJ whole genome shotgun (WGS) entry which is preliminary data.</text>
</comment>
<gene>
    <name evidence="2" type="ORF">C479_07308</name>
</gene>
<keyword evidence="1" id="KW-0812">Transmembrane</keyword>
<proteinExistence type="predicted"/>